<feature type="signal peptide" evidence="1">
    <location>
        <begin position="1"/>
        <end position="23"/>
    </location>
</feature>
<evidence type="ECO:0000256" key="1">
    <source>
        <dbReference type="SAM" id="SignalP"/>
    </source>
</evidence>
<feature type="chain" id="PRO_5016142317" evidence="1">
    <location>
        <begin position="24"/>
        <end position="137"/>
    </location>
</feature>
<evidence type="ECO:0000259" key="2">
    <source>
        <dbReference type="Pfam" id="PF07007"/>
    </source>
</evidence>
<keyword evidence="1" id="KW-0732">Signal</keyword>
<dbReference type="Proteomes" id="UP000250086">
    <property type="component" value="Unassembled WGS sequence"/>
</dbReference>
<dbReference type="EMBL" id="UAPV01000001">
    <property type="protein sequence ID" value="SPT69073.1"/>
    <property type="molecule type" value="Genomic_DNA"/>
</dbReference>
<dbReference type="InterPro" id="IPR009739">
    <property type="entry name" value="LprI-like_N"/>
</dbReference>
<dbReference type="Pfam" id="PF07007">
    <property type="entry name" value="LprI"/>
    <property type="match status" value="1"/>
</dbReference>
<dbReference type="Gene3D" id="1.20.1270.180">
    <property type="match status" value="1"/>
</dbReference>
<keyword evidence="4" id="KW-1185">Reference proteome</keyword>
<name>A0A2X0VS04_9GAMM</name>
<feature type="domain" description="Lysozyme inhibitor LprI-like N-terminal" evidence="2">
    <location>
        <begin position="35"/>
        <end position="124"/>
    </location>
</feature>
<dbReference type="RefSeq" id="WP_113743261.1">
    <property type="nucleotide sequence ID" value="NZ_UAPU01000007.1"/>
</dbReference>
<sequence length="137" mass="15927">MIKKQIASILTLSFLLCLNTVNAQEENDRLSDCLSTAGNTQSMRECIFEEVSVYDKKLNKYYKLILQEAKKENPEMANTFKQSQIAWLKFTEHNKNFYLSNSGTIYLVEADLNYLGYLQTRVKEFEAILNMYGIKVE</sequence>
<evidence type="ECO:0000313" key="3">
    <source>
        <dbReference type="EMBL" id="SPT69073.1"/>
    </source>
</evidence>
<dbReference type="AlphaFoldDB" id="A0A2X0VS04"/>
<protein>
    <submittedName>
        <fullName evidence="3">Uncharacterized protein conserved in bacteria</fullName>
    </submittedName>
</protein>
<gene>
    <name evidence="3" type="ORF">NCTC13093_00436</name>
</gene>
<organism evidence="3 4">
    <name type="scientific">Anaerobiospirillum thomasii</name>
    <dbReference type="NCBI Taxonomy" id="179995"/>
    <lineage>
        <taxon>Bacteria</taxon>
        <taxon>Pseudomonadati</taxon>
        <taxon>Pseudomonadota</taxon>
        <taxon>Gammaproteobacteria</taxon>
        <taxon>Aeromonadales</taxon>
        <taxon>Succinivibrionaceae</taxon>
        <taxon>Anaerobiospirillum</taxon>
    </lineage>
</organism>
<proteinExistence type="predicted"/>
<accession>A0A2X0VS04</accession>
<reference evidence="3 4" key="1">
    <citation type="submission" date="2018-06" db="EMBL/GenBank/DDBJ databases">
        <authorList>
            <consortium name="Pathogen Informatics"/>
            <person name="Doyle S."/>
        </authorList>
    </citation>
    <scope>NUCLEOTIDE SEQUENCE [LARGE SCALE GENOMIC DNA]</scope>
    <source>
        <strain evidence="3 4">NCTC13093</strain>
    </source>
</reference>
<evidence type="ECO:0000313" key="4">
    <source>
        <dbReference type="Proteomes" id="UP000250086"/>
    </source>
</evidence>